<feature type="binding site" evidence="6">
    <location>
        <begin position="334"/>
        <end position="338"/>
    </location>
    <ligand>
        <name>ATP</name>
        <dbReference type="ChEBI" id="CHEBI:30616"/>
    </ligand>
</feature>
<dbReference type="GO" id="GO:0006085">
    <property type="term" value="P:acetyl-CoA biosynthetic process"/>
    <property type="evidence" value="ECO:0007669"/>
    <property type="project" value="UniProtKB-UniRule"/>
</dbReference>
<dbReference type="EMBL" id="OJIN01000030">
    <property type="protein sequence ID" value="SPD72167.1"/>
    <property type="molecule type" value="Genomic_DNA"/>
</dbReference>
<evidence type="ECO:0000256" key="6">
    <source>
        <dbReference type="HAMAP-Rule" id="MF_00020"/>
    </source>
</evidence>
<keyword evidence="2 6" id="KW-0808">Transferase</keyword>
<proteinExistence type="inferred from homology"/>
<keyword evidence="6" id="KW-0479">Metal-binding</keyword>
<feature type="site" description="Transition state stabilizer" evidence="6">
    <location>
        <position position="184"/>
    </location>
</feature>
<comment type="subunit">
    <text evidence="6">Homodimer.</text>
</comment>
<feature type="binding site" evidence="6">
    <location>
        <position position="95"/>
    </location>
    <ligand>
        <name>substrate</name>
    </ligand>
</feature>
<dbReference type="InterPro" id="IPR004372">
    <property type="entry name" value="Ac/propionate_kinase"/>
</dbReference>
<comment type="subcellular location">
    <subcellularLocation>
        <location evidence="6">Cytoplasm</location>
    </subcellularLocation>
</comment>
<keyword evidence="6" id="KW-0963">Cytoplasm</keyword>
<evidence type="ECO:0000256" key="1">
    <source>
        <dbReference type="ARBA" id="ARBA00008748"/>
    </source>
</evidence>
<keyword evidence="4 6" id="KW-0418">Kinase</keyword>
<accession>A0A445MRR9</accession>
<dbReference type="PANTHER" id="PTHR21060">
    <property type="entry name" value="ACETATE KINASE"/>
    <property type="match status" value="1"/>
</dbReference>
<dbReference type="GO" id="GO:0000287">
    <property type="term" value="F:magnesium ion binding"/>
    <property type="evidence" value="ECO:0007669"/>
    <property type="project" value="UniProtKB-UniRule"/>
</dbReference>
<reference evidence="8" key="1">
    <citation type="submission" date="2018-01" db="EMBL/GenBank/DDBJ databases">
        <authorList>
            <person name="Regsiter A."/>
            <person name="William W."/>
        </authorList>
    </citation>
    <scope>NUCLEOTIDE SEQUENCE</scope>
    <source>
        <strain evidence="8">TRIP AH-1</strain>
    </source>
</reference>
<dbReference type="NCBIfam" id="TIGR00016">
    <property type="entry name" value="ackA"/>
    <property type="match status" value="1"/>
</dbReference>
<comment type="catalytic activity">
    <reaction evidence="6">
        <text>acetate + ATP = acetyl phosphate + ADP</text>
        <dbReference type="Rhea" id="RHEA:11352"/>
        <dbReference type="ChEBI" id="CHEBI:22191"/>
        <dbReference type="ChEBI" id="CHEBI:30089"/>
        <dbReference type="ChEBI" id="CHEBI:30616"/>
        <dbReference type="ChEBI" id="CHEBI:456216"/>
        <dbReference type="EC" id="2.7.2.1"/>
    </reaction>
</comment>
<dbReference type="PRINTS" id="PR00471">
    <property type="entry name" value="ACETATEKNASE"/>
</dbReference>
<dbReference type="SUPFAM" id="SSF53067">
    <property type="entry name" value="Actin-like ATPase domain"/>
    <property type="match status" value="2"/>
</dbReference>
<evidence type="ECO:0000256" key="2">
    <source>
        <dbReference type="ARBA" id="ARBA00022679"/>
    </source>
</evidence>
<feature type="binding site" evidence="6">
    <location>
        <position position="14"/>
    </location>
    <ligand>
        <name>ATP</name>
        <dbReference type="ChEBI" id="CHEBI:30616"/>
    </ligand>
</feature>
<dbReference type="GO" id="GO:0008776">
    <property type="term" value="F:acetate kinase activity"/>
    <property type="evidence" value="ECO:0007669"/>
    <property type="project" value="UniProtKB-UniRule"/>
</dbReference>
<dbReference type="HAMAP" id="MF_00020">
    <property type="entry name" value="Acetate_kinase"/>
    <property type="match status" value="1"/>
</dbReference>
<evidence type="ECO:0000256" key="7">
    <source>
        <dbReference type="RuleBase" id="RU003835"/>
    </source>
</evidence>
<dbReference type="GO" id="GO:0005524">
    <property type="term" value="F:ATP binding"/>
    <property type="evidence" value="ECO:0007669"/>
    <property type="project" value="UniProtKB-KW"/>
</dbReference>
<dbReference type="AlphaFoldDB" id="A0A445MRR9"/>
<comment type="similarity">
    <text evidence="1 6 7">Belongs to the acetokinase family.</text>
</comment>
<dbReference type="Pfam" id="PF00871">
    <property type="entry name" value="Acetate_kinase"/>
    <property type="match status" value="1"/>
</dbReference>
<comment type="pathway">
    <text evidence="6">Metabolic intermediate biosynthesis; acetyl-CoA biosynthesis; acetyl-CoA from acetate: step 1/2.</text>
</comment>
<dbReference type="InterPro" id="IPR043129">
    <property type="entry name" value="ATPase_NBD"/>
</dbReference>
<comment type="cofactor">
    <cofactor evidence="6">
        <name>Mg(2+)</name>
        <dbReference type="ChEBI" id="CHEBI:18420"/>
    </cofactor>
    <cofactor evidence="6">
        <name>Mn(2+)</name>
        <dbReference type="ChEBI" id="CHEBI:29035"/>
    </cofactor>
    <text evidence="6">Mg(2+). Can also accept Mn(2+).</text>
</comment>
<feature type="binding site" evidence="6">
    <location>
        <begin position="286"/>
        <end position="288"/>
    </location>
    <ligand>
        <name>ATP</name>
        <dbReference type="ChEBI" id="CHEBI:30616"/>
    </ligand>
</feature>
<feature type="binding site" evidence="6">
    <location>
        <position position="7"/>
    </location>
    <ligand>
        <name>Mg(2+)</name>
        <dbReference type="ChEBI" id="CHEBI:18420"/>
    </ligand>
</feature>
<feature type="site" description="Transition state stabilizer" evidence="6">
    <location>
        <position position="245"/>
    </location>
</feature>
<feature type="active site" description="Proton donor/acceptor" evidence="6">
    <location>
        <position position="152"/>
    </location>
</feature>
<dbReference type="GO" id="GO:0006083">
    <property type="term" value="P:acetate metabolic process"/>
    <property type="evidence" value="ECO:0007669"/>
    <property type="project" value="TreeGrafter"/>
</dbReference>
<evidence type="ECO:0000256" key="3">
    <source>
        <dbReference type="ARBA" id="ARBA00022741"/>
    </source>
</evidence>
<dbReference type="PANTHER" id="PTHR21060:SF15">
    <property type="entry name" value="ACETATE KINASE-RELATED"/>
    <property type="match status" value="1"/>
</dbReference>
<dbReference type="Gene3D" id="3.30.420.40">
    <property type="match status" value="2"/>
</dbReference>
<sequence>MKILVINTGSSSIKYQLFDMEHEKALAIGIAEKIGEVTGRLTHKVPVDDGMPRKRVMDGPIKDHREGMNRISALLVDQVLGVIRDKSEIAAVGHRVVHGGEAFQAPTIINEAVIAEIKKNTPLAPLHNPPNLVGIEVARAIFPGIPQVAVFDTAFHHTMPRHAYLYALPYDLYQKEGVRRYGFHGTSHAYVSERAAEHLGKGLDSLNMITIHLGNGASIAAIEKGRCIDTSMGMTPLEGLVMGTRAGDLDPALPFFLSRHLKMNLDQIDGLLNKQSGLKGICGTNDMREVLERRKSGDDRAEAALDIYTYRIKKYIGAYIAVLGIVDAIVFTGGIGENAPIVRELSCHGLTGFGISIDREKNNAVSYDIREISAADSNIKVLVVPTNEELKIAQETKKVVTF</sequence>
<protein>
    <recommendedName>
        <fullName evidence="6">Acetate kinase</fullName>
        <ecNumber evidence="6">2.7.2.1</ecNumber>
    </recommendedName>
    <alternativeName>
        <fullName evidence="6">Acetokinase</fullName>
    </alternativeName>
</protein>
<comment type="function">
    <text evidence="6">Catalyzes the formation of acetyl phosphate from acetate and ATP. Can also catalyze the reverse reaction.</text>
</comment>
<dbReference type="CDD" id="cd24010">
    <property type="entry name" value="ASKHA_NBD_AcK_PK"/>
    <property type="match status" value="1"/>
</dbReference>
<keyword evidence="5 6" id="KW-0067">ATP-binding</keyword>
<organism evidence="8">
    <name type="scientific">uncultured Desulfobacterium sp</name>
    <dbReference type="NCBI Taxonomy" id="201089"/>
    <lineage>
        <taxon>Bacteria</taxon>
        <taxon>Pseudomonadati</taxon>
        <taxon>Thermodesulfobacteriota</taxon>
        <taxon>Desulfobacteria</taxon>
        <taxon>Desulfobacterales</taxon>
        <taxon>Desulfobacteriaceae</taxon>
        <taxon>Desulfobacterium</taxon>
        <taxon>environmental samples</taxon>
    </lineage>
</organism>
<feature type="binding site" evidence="6">
    <location>
        <begin position="212"/>
        <end position="216"/>
    </location>
    <ligand>
        <name>ATP</name>
        <dbReference type="ChEBI" id="CHEBI:30616"/>
    </ligand>
</feature>
<dbReference type="EC" id="2.7.2.1" evidence="6"/>
<dbReference type="UniPathway" id="UPA00340">
    <property type="reaction ID" value="UER00458"/>
</dbReference>
<feature type="binding site" evidence="6">
    <location>
        <position position="388"/>
    </location>
    <ligand>
        <name>Mg(2+)</name>
        <dbReference type="ChEBI" id="CHEBI:18420"/>
    </ligand>
</feature>
<dbReference type="GO" id="GO:0005737">
    <property type="term" value="C:cytoplasm"/>
    <property type="evidence" value="ECO:0007669"/>
    <property type="project" value="UniProtKB-SubCell"/>
</dbReference>
<evidence type="ECO:0000256" key="4">
    <source>
        <dbReference type="ARBA" id="ARBA00022777"/>
    </source>
</evidence>
<dbReference type="PROSITE" id="PS01076">
    <property type="entry name" value="ACETATE_KINASE_2"/>
    <property type="match status" value="1"/>
</dbReference>
<gene>
    <name evidence="6 8" type="primary">ackA</name>
    <name evidence="8" type="ORF">PITCH_A1250002</name>
</gene>
<dbReference type="InterPro" id="IPR000890">
    <property type="entry name" value="Aliphatic_acid_kin_short-chain"/>
</dbReference>
<keyword evidence="6" id="KW-0460">Magnesium</keyword>
<evidence type="ECO:0000313" key="8">
    <source>
        <dbReference type="EMBL" id="SPD72167.1"/>
    </source>
</evidence>
<evidence type="ECO:0000256" key="5">
    <source>
        <dbReference type="ARBA" id="ARBA00022840"/>
    </source>
</evidence>
<keyword evidence="3 6" id="KW-0547">Nucleotide-binding</keyword>
<dbReference type="PROSITE" id="PS01075">
    <property type="entry name" value="ACETATE_KINASE_1"/>
    <property type="match status" value="1"/>
</dbReference>
<name>A0A445MRR9_9BACT</name>
<dbReference type="PIRSF" id="PIRSF000722">
    <property type="entry name" value="Acetate_prop_kin"/>
    <property type="match status" value="1"/>
</dbReference>
<dbReference type="InterPro" id="IPR023865">
    <property type="entry name" value="Aliphatic_acid_kinase_CS"/>
</dbReference>